<gene>
    <name evidence="2" type="ORF">ISS97_13665</name>
</gene>
<dbReference type="PANTHER" id="PTHR34109">
    <property type="entry name" value="BNAUNNG04460D PROTEIN-RELATED"/>
    <property type="match status" value="1"/>
</dbReference>
<keyword evidence="3" id="KW-1185">Reference proteome</keyword>
<accession>A0ABW8K5Y5</accession>
<comment type="caution">
    <text evidence="2">The sequence shown here is derived from an EMBL/GenBank/DDBJ whole genome shotgun (WGS) entry which is preliminary data.</text>
</comment>
<dbReference type="PROSITE" id="PS51819">
    <property type="entry name" value="VOC"/>
    <property type="match status" value="1"/>
</dbReference>
<protein>
    <submittedName>
        <fullName evidence="2">VOC family protein</fullName>
    </submittedName>
</protein>
<dbReference type="Gene3D" id="3.30.720.110">
    <property type="match status" value="1"/>
</dbReference>
<evidence type="ECO:0000313" key="2">
    <source>
        <dbReference type="EMBL" id="MFK2918315.1"/>
    </source>
</evidence>
<evidence type="ECO:0000313" key="3">
    <source>
        <dbReference type="Proteomes" id="UP001620408"/>
    </source>
</evidence>
<dbReference type="Pfam" id="PF00903">
    <property type="entry name" value="Glyoxalase"/>
    <property type="match status" value="1"/>
</dbReference>
<evidence type="ECO:0000259" key="1">
    <source>
        <dbReference type="PROSITE" id="PS51819"/>
    </source>
</evidence>
<dbReference type="InterPro" id="IPR029068">
    <property type="entry name" value="Glyas_Bleomycin-R_OHBP_Dase"/>
</dbReference>
<name>A0ABW8K5Y5_9GAMM</name>
<proteinExistence type="predicted"/>
<feature type="domain" description="VOC" evidence="1">
    <location>
        <begin position="10"/>
        <end position="121"/>
    </location>
</feature>
<reference evidence="2 3" key="1">
    <citation type="submission" date="2020-10" db="EMBL/GenBank/DDBJ databases">
        <title>Phylogeny of dyella-like bacteria.</title>
        <authorList>
            <person name="Fu J."/>
        </authorList>
    </citation>
    <scope>NUCLEOTIDE SEQUENCE [LARGE SCALE GENOMIC DNA]</scope>
    <source>
        <strain evidence="2 3">BB4</strain>
    </source>
</reference>
<dbReference type="InterPro" id="IPR037523">
    <property type="entry name" value="VOC_core"/>
</dbReference>
<dbReference type="EMBL" id="JADIKD010000011">
    <property type="protein sequence ID" value="MFK2918315.1"/>
    <property type="molecule type" value="Genomic_DNA"/>
</dbReference>
<organism evidence="2 3">
    <name type="scientific">Dyella koreensis</name>
    <dbReference type="NCBI Taxonomy" id="311235"/>
    <lineage>
        <taxon>Bacteria</taxon>
        <taxon>Pseudomonadati</taxon>
        <taxon>Pseudomonadota</taxon>
        <taxon>Gammaproteobacteria</taxon>
        <taxon>Lysobacterales</taxon>
        <taxon>Rhodanobacteraceae</taxon>
        <taxon>Dyella</taxon>
    </lineage>
</organism>
<dbReference type="RefSeq" id="WP_379985862.1">
    <property type="nucleotide sequence ID" value="NZ_JADIKD010000011.1"/>
</dbReference>
<dbReference type="Gene3D" id="3.30.720.120">
    <property type="match status" value="1"/>
</dbReference>
<dbReference type="InterPro" id="IPR004360">
    <property type="entry name" value="Glyas_Fos-R_dOase_dom"/>
</dbReference>
<dbReference type="Proteomes" id="UP001620408">
    <property type="component" value="Unassembled WGS sequence"/>
</dbReference>
<sequence>MRHNRSIPASTIIPVLGYADVAQAAEWLCKAFGFRERLRIGDHRIQLLCGDGAIVVTNAGPEHSAPPTYSVMVRITDADAHFAQAQAAGARVLGPAVSHPYGERQYSAVDPGGHVWTFSESIEDVDPASWGGEWVTPD</sequence>
<dbReference type="SUPFAM" id="SSF54593">
    <property type="entry name" value="Glyoxalase/Bleomycin resistance protein/Dihydroxybiphenyl dioxygenase"/>
    <property type="match status" value="1"/>
</dbReference>